<keyword evidence="2" id="KW-1185">Reference proteome</keyword>
<accession>A0A2Z7BWV5</accession>
<sequence>MAHFCSSTFMFVQQHETITCQETQKRALTTLSLIPIILQPLTSYHDLPNPPKQPT</sequence>
<gene>
    <name evidence="1" type="ORF">F511_01665</name>
</gene>
<organism evidence="1 2">
    <name type="scientific">Dorcoceras hygrometricum</name>
    <dbReference type="NCBI Taxonomy" id="472368"/>
    <lineage>
        <taxon>Eukaryota</taxon>
        <taxon>Viridiplantae</taxon>
        <taxon>Streptophyta</taxon>
        <taxon>Embryophyta</taxon>
        <taxon>Tracheophyta</taxon>
        <taxon>Spermatophyta</taxon>
        <taxon>Magnoliopsida</taxon>
        <taxon>eudicotyledons</taxon>
        <taxon>Gunneridae</taxon>
        <taxon>Pentapetalae</taxon>
        <taxon>asterids</taxon>
        <taxon>lamiids</taxon>
        <taxon>Lamiales</taxon>
        <taxon>Gesneriaceae</taxon>
        <taxon>Didymocarpoideae</taxon>
        <taxon>Trichosporeae</taxon>
        <taxon>Loxocarpinae</taxon>
        <taxon>Dorcoceras</taxon>
    </lineage>
</organism>
<dbReference type="Proteomes" id="UP000250235">
    <property type="component" value="Unassembled WGS sequence"/>
</dbReference>
<proteinExistence type="predicted"/>
<name>A0A2Z7BWV5_9LAMI</name>
<evidence type="ECO:0000313" key="1">
    <source>
        <dbReference type="EMBL" id="KZV38138.1"/>
    </source>
</evidence>
<evidence type="ECO:0000313" key="2">
    <source>
        <dbReference type="Proteomes" id="UP000250235"/>
    </source>
</evidence>
<dbReference type="AlphaFoldDB" id="A0A2Z7BWV5"/>
<dbReference type="EMBL" id="KV002108">
    <property type="protein sequence ID" value="KZV38138.1"/>
    <property type="molecule type" value="Genomic_DNA"/>
</dbReference>
<reference evidence="1 2" key="1">
    <citation type="journal article" date="2015" name="Proc. Natl. Acad. Sci. U.S.A.">
        <title>The resurrection genome of Boea hygrometrica: A blueprint for survival of dehydration.</title>
        <authorList>
            <person name="Xiao L."/>
            <person name="Yang G."/>
            <person name="Zhang L."/>
            <person name="Yang X."/>
            <person name="Zhao S."/>
            <person name="Ji Z."/>
            <person name="Zhou Q."/>
            <person name="Hu M."/>
            <person name="Wang Y."/>
            <person name="Chen M."/>
            <person name="Xu Y."/>
            <person name="Jin H."/>
            <person name="Xiao X."/>
            <person name="Hu G."/>
            <person name="Bao F."/>
            <person name="Hu Y."/>
            <person name="Wan P."/>
            <person name="Li L."/>
            <person name="Deng X."/>
            <person name="Kuang T."/>
            <person name="Xiang C."/>
            <person name="Zhu J.K."/>
            <person name="Oliver M.J."/>
            <person name="He Y."/>
        </authorList>
    </citation>
    <scope>NUCLEOTIDE SEQUENCE [LARGE SCALE GENOMIC DNA]</scope>
    <source>
        <strain evidence="2">cv. XS01</strain>
    </source>
</reference>
<protein>
    <submittedName>
        <fullName evidence="1">Uncharacterized protein</fullName>
    </submittedName>
</protein>